<evidence type="ECO:0000259" key="2">
    <source>
        <dbReference type="Pfam" id="PF07727"/>
    </source>
</evidence>
<reference evidence="3 4" key="1">
    <citation type="submission" date="2024-03" db="EMBL/GenBank/DDBJ databases">
        <authorList>
            <person name="Martinez-Hernandez J."/>
        </authorList>
    </citation>
    <scope>NUCLEOTIDE SEQUENCE [LARGE SCALE GENOMIC DNA]</scope>
</reference>
<dbReference type="Proteomes" id="UP001497480">
    <property type="component" value="Unassembled WGS sequence"/>
</dbReference>
<dbReference type="Pfam" id="PF07727">
    <property type="entry name" value="RVT_2"/>
    <property type="match status" value="1"/>
</dbReference>
<dbReference type="AlphaFoldDB" id="A0AAV1VTA0"/>
<comment type="caution">
    <text evidence="3">The sequence shown here is derived from an EMBL/GenBank/DDBJ whole genome shotgun (WGS) entry which is preliminary data.</text>
</comment>
<dbReference type="PANTHER" id="PTHR11439">
    <property type="entry name" value="GAG-POL-RELATED RETROTRANSPOSON"/>
    <property type="match status" value="1"/>
</dbReference>
<sequence>MKMPQGLKVSDNSKVCKLQKSLYGLKQASRQWNVKLSTVLINNGYNQSKSDYSLFTKHFMHCFTAILVYVDDLILARNDLKEINFVKHLLHKNFSIKDLGILRYFLGMEVAISKQGINLYQRKYTLDLLQDAGLLASKPSNIPMDSGQKLHSKSGTLYSNPTAYRRLIGRLVYLTHTRPNISFSVSHLSQFLSTPTTGHFNACLKILRYLKHAPGKGLFFPSNTRLSLKDFSDSDWGSCLDTRRPVTGFCFFIGDSLISWKSKRQRTVSRSSAEAEYRVLALAGCEGQWLSYLLTNLLFPNTTHITLSCDNQSALYIVVNTVFHERTKHIEMDCHSIREKVATSIVHLMSISTKFQLADLFTKALPPAKFHPLIIKLGLCDIHSSACGGISNYAPLLANSSTNAPLQASSSNTTQANIVHDQIVVQANVAHDQARIAQVNVAHDQVRIAQVNVVHDQTRIAQANVAHAHTRIAQGQAKTNLAKTDLGLGQGKTDIGLARGRDKPDSPDLGLAHGLPNFGLAETSHSPDLGLAHGLPNCGLADTSHDRGPRPGQHLRPGQPYRDKP</sequence>
<dbReference type="InterPro" id="IPR013103">
    <property type="entry name" value="RVT_2"/>
</dbReference>
<protein>
    <recommendedName>
        <fullName evidence="2">Reverse transcriptase Ty1/copia-type domain-containing protein</fullName>
    </recommendedName>
</protein>
<dbReference type="InterPro" id="IPR043502">
    <property type="entry name" value="DNA/RNA_pol_sf"/>
</dbReference>
<evidence type="ECO:0000313" key="3">
    <source>
        <dbReference type="EMBL" id="CAL0300245.1"/>
    </source>
</evidence>
<dbReference type="CDD" id="cd09272">
    <property type="entry name" value="RNase_HI_RT_Ty1"/>
    <property type="match status" value="1"/>
</dbReference>
<dbReference type="EMBL" id="CAXHTB010000001">
    <property type="protein sequence ID" value="CAL0300245.1"/>
    <property type="molecule type" value="Genomic_DNA"/>
</dbReference>
<dbReference type="PANTHER" id="PTHR11439:SF463">
    <property type="entry name" value="REVERSE TRANSCRIPTASE TY1_COPIA-TYPE DOMAIN-CONTAINING PROTEIN"/>
    <property type="match status" value="1"/>
</dbReference>
<feature type="region of interest" description="Disordered" evidence="1">
    <location>
        <begin position="488"/>
        <end position="509"/>
    </location>
</feature>
<feature type="domain" description="Reverse transcriptase Ty1/copia-type" evidence="2">
    <location>
        <begin position="1"/>
        <end position="144"/>
    </location>
</feature>
<gene>
    <name evidence="3" type="ORF">LLUT_LOCUS1305</name>
</gene>
<proteinExistence type="predicted"/>
<evidence type="ECO:0000313" key="4">
    <source>
        <dbReference type="Proteomes" id="UP001497480"/>
    </source>
</evidence>
<accession>A0AAV1VTA0</accession>
<evidence type="ECO:0000256" key="1">
    <source>
        <dbReference type="SAM" id="MobiDB-lite"/>
    </source>
</evidence>
<feature type="region of interest" description="Disordered" evidence="1">
    <location>
        <begin position="537"/>
        <end position="565"/>
    </location>
</feature>
<name>A0AAV1VTA0_LUPLU</name>
<dbReference type="SUPFAM" id="SSF56672">
    <property type="entry name" value="DNA/RNA polymerases"/>
    <property type="match status" value="1"/>
</dbReference>
<keyword evidence="4" id="KW-1185">Reference proteome</keyword>
<organism evidence="3 4">
    <name type="scientific">Lupinus luteus</name>
    <name type="common">European yellow lupine</name>
    <dbReference type="NCBI Taxonomy" id="3873"/>
    <lineage>
        <taxon>Eukaryota</taxon>
        <taxon>Viridiplantae</taxon>
        <taxon>Streptophyta</taxon>
        <taxon>Embryophyta</taxon>
        <taxon>Tracheophyta</taxon>
        <taxon>Spermatophyta</taxon>
        <taxon>Magnoliopsida</taxon>
        <taxon>eudicotyledons</taxon>
        <taxon>Gunneridae</taxon>
        <taxon>Pentapetalae</taxon>
        <taxon>rosids</taxon>
        <taxon>fabids</taxon>
        <taxon>Fabales</taxon>
        <taxon>Fabaceae</taxon>
        <taxon>Papilionoideae</taxon>
        <taxon>50 kb inversion clade</taxon>
        <taxon>genistoids sensu lato</taxon>
        <taxon>core genistoids</taxon>
        <taxon>Genisteae</taxon>
        <taxon>Lupinus</taxon>
    </lineage>
</organism>